<reference evidence="3" key="1">
    <citation type="journal article" date="2019" name="Int. J. Syst. Evol. Microbiol.">
        <title>The Global Catalogue of Microorganisms (GCM) 10K type strain sequencing project: providing services to taxonomists for standard genome sequencing and annotation.</title>
        <authorList>
            <consortium name="The Broad Institute Genomics Platform"/>
            <consortium name="The Broad Institute Genome Sequencing Center for Infectious Disease"/>
            <person name="Wu L."/>
            <person name="Ma J."/>
        </authorList>
    </citation>
    <scope>NUCLEOTIDE SEQUENCE [LARGE SCALE GENOMIC DNA]</scope>
    <source>
        <strain evidence="3">CGMCC 1.10759</strain>
    </source>
</reference>
<proteinExistence type="predicted"/>
<dbReference type="InterPro" id="IPR035959">
    <property type="entry name" value="RutC-like_sf"/>
</dbReference>
<name>A0ABV8SXR6_9GAMM</name>
<dbReference type="PANTHER" id="PTHR11803:SF44">
    <property type="entry name" value="RUTC FAMILY PROTEIN YJGH"/>
    <property type="match status" value="1"/>
</dbReference>
<feature type="chain" id="PRO_5046634667" evidence="1">
    <location>
        <begin position="19"/>
        <end position="181"/>
    </location>
</feature>
<keyword evidence="1" id="KW-0732">Signal</keyword>
<gene>
    <name evidence="2" type="ORF">ACFPN2_19200</name>
</gene>
<dbReference type="SUPFAM" id="SSF55298">
    <property type="entry name" value="YjgF-like"/>
    <property type="match status" value="1"/>
</dbReference>
<keyword evidence="3" id="KW-1185">Reference proteome</keyword>
<dbReference type="GO" id="GO:0016787">
    <property type="term" value="F:hydrolase activity"/>
    <property type="evidence" value="ECO:0007669"/>
    <property type="project" value="UniProtKB-KW"/>
</dbReference>
<dbReference type="Proteomes" id="UP001595904">
    <property type="component" value="Unassembled WGS sequence"/>
</dbReference>
<dbReference type="InterPro" id="IPR006175">
    <property type="entry name" value="YjgF/YER057c/UK114"/>
</dbReference>
<sequence>MFRAAVAMALFVASAAHAAEAQWPVVIPAPNGAVVLSSAVEKAGYDEYRYSAVRRVDNMLYLSGVVMGPREKEGTDVAAFKAQVRRGFERIKTNLAAAGASFADVVMVNSFHVWDSPNFTGTRDQHWDAFYEVAADYVKAPYPAWTAVGTNGLLAPRGLVEVQMVARLPTPAPNTPASRNQ</sequence>
<evidence type="ECO:0000313" key="2">
    <source>
        <dbReference type="EMBL" id="MFC4311234.1"/>
    </source>
</evidence>
<keyword evidence="2" id="KW-0378">Hydrolase</keyword>
<dbReference type="Gene3D" id="3.30.1330.40">
    <property type="entry name" value="RutC-like"/>
    <property type="match status" value="1"/>
</dbReference>
<evidence type="ECO:0000313" key="3">
    <source>
        <dbReference type="Proteomes" id="UP001595904"/>
    </source>
</evidence>
<organism evidence="2 3">
    <name type="scientific">Steroidobacter flavus</name>
    <dbReference type="NCBI Taxonomy" id="1842136"/>
    <lineage>
        <taxon>Bacteria</taxon>
        <taxon>Pseudomonadati</taxon>
        <taxon>Pseudomonadota</taxon>
        <taxon>Gammaproteobacteria</taxon>
        <taxon>Steroidobacterales</taxon>
        <taxon>Steroidobacteraceae</taxon>
        <taxon>Steroidobacter</taxon>
    </lineage>
</organism>
<dbReference type="Pfam" id="PF01042">
    <property type="entry name" value="Ribonuc_L-PSP"/>
    <property type="match status" value="1"/>
</dbReference>
<accession>A0ABV8SXR6</accession>
<protein>
    <submittedName>
        <fullName evidence="2">Rid family hydrolase</fullName>
    </submittedName>
</protein>
<comment type="caution">
    <text evidence="2">The sequence shown here is derived from an EMBL/GenBank/DDBJ whole genome shotgun (WGS) entry which is preliminary data.</text>
</comment>
<feature type="signal peptide" evidence="1">
    <location>
        <begin position="1"/>
        <end position="18"/>
    </location>
</feature>
<evidence type="ECO:0000256" key="1">
    <source>
        <dbReference type="SAM" id="SignalP"/>
    </source>
</evidence>
<dbReference type="RefSeq" id="WP_380599387.1">
    <property type="nucleotide sequence ID" value="NZ_JBHSDU010000003.1"/>
</dbReference>
<dbReference type="PANTHER" id="PTHR11803">
    <property type="entry name" value="2-IMINOBUTANOATE/2-IMINOPROPANOATE DEAMINASE RIDA"/>
    <property type="match status" value="1"/>
</dbReference>
<dbReference type="EMBL" id="JBHSDU010000003">
    <property type="protein sequence ID" value="MFC4311234.1"/>
    <property type="molecule type" value="Genomic_DNA"/>
</dbReference>